<feature type="transmembrane region" description="Helical" evidence="1">
    <location>
        <begin position="6"/>
        <end position="27"/>
    </location>
</feature>
<dbReference type="Proteomes" id="UP000070427">
    <property type="component" value="Unassembled WGS sequence"/>
</dbReference>
<evidence type="ECO:0000313" key="2">
    <source>
        <dbReference type="EMBL" id="KXG77499.1"/>
    </source>
</evidence>
<keyword evidence="1" id="KW-0472">Membrane</keyword>
<keyword evidence="1" id="KW-0812">Transmembrane</keyword>
<sequence length="34" mass="3979">MNETIIWMVIMISIFLGGFLYYANIAAKGEQRKR</sequence>
<keyword evidence="1" id="KW-1133">Transmembrane helix</keyword>
<comment type="caution">
    <text evidence="2">The sequence shown here is derived from an EMBL/GenBank/DDBJ whole genome shotgun (WGS) entry which is preliminary data.</text>
</comment>
<proteinExistence type="predicted"/>
<organism evidence="2 3">
    <name type="scientific">Fervidicola ferrireducens</name>
    <dbReference type="NCBI Taxonomy" id="520764"/>
    <lineage>
        <taxon>Bacteria</taxon>
        <taxon>Bacillati</taxon>
        <taxon>Bacillota</taxon>
        <taxon>Clostridia</taxon>
        <taxon>Thermosediminibacterales</taxon>
        <taxon>Thermosediminibacteraceae</taxon>
        <taxon>Fervidicola</taxon>
    </lineage>
</organism>
<evidence type="ECO:0000256" key="1">
    <source>
        <dbReference type="SAM" id="Phobius"/>
    </source>
</evidence>
<protein>
    <submittedName>
        <fullName evidence="2">Uncharacterized protein</fullName>
    </submittedName>
</protein>
<reference evidence="2 3" key="1">
    <citation type="submission" date="2015-12" db="EMBL/GenBank/DDBJ databases">
        <title>Draft genome sequnece of Fervidicola ferrireducens strain Y170.</title>
        <authorList>
            <person name="Patel B.K."/>
        </authorList>
    </citation>
    <scope>NUCLEOTIDE SEQUENCE [LARGE SCALE GENOMIC DNA]</scope>
    <source>
        <strain evidence="2 3">Y170</strain>
    </source>
</reference>
<dbReference type="STRING" id="520764.AN618_10510"/>
<keyword evidence="3" id="KW-1185">Reference proteome</keyword>
<gene>
    <name evidence="2" type="ORF">AN618_10510</name>
</gene>
<name>A0A140LAC4_9FIRM</name>
<dbReference type="EMBL" id="LOED01000010">
    <property type="protein sequence ID" value="KXG77499.1"/>
    <property type="molecule type" value="Genomic_DNA"/>
</dbReference>
<accession>A0A140LAC4</accession>
<dbReference type="InParanoid" id="A0A140LAC4"/>
<dbReference type="AlphaFoldDB" id="A0A140LAC4"/>
<evidence type="ECO:0000313" key="3">
    <source>
        <dbReference type="Proteomes" id="UP000070427"/>
    </source>
</evidence>